<evidence type="ECO:0000313" key="1">
    <source>
        <dbReference type="EMBL" id="CCH48155.1"/>
    </source>
</evidence>
<name>M1WLN2_PSEP2</name>
<accession>M1WLN2</accession>
<organism evidence="1 2">
    <name type="scientific">Pseudodesulfovibrio piezophilus (strain DSM 21447 / JCM 15486 / C1TLV30)</name>
    <name type="common">Desulfovibrio piezophilus</name>
    <dbReference type="NCBI Taxonomy" id="1322246"/>
    <lineage>
        <taxon>Bacteria</taxon>
        <taxon>Pseudomonadati</taxon>
        <taxon>Thermodesulfobacteriota</taxon>
        <taxon>Desulfovibrionia</taxon>
        <taxon>Desulfovibrionales</taxon>
        <taxon>Desulfovibrionaceae</taxon>
    </lineage>
</organism>
<reference evidence="2" key="2">
    <citation type="journal article" date="2013" name="Stand. Genomic Sci.">
        <title>Complete genome sequence of Desulfocapsa sulfexigens, a marine deltaproteobacterium specialized in disproportionating inorganic sulfur compounds.</title>
        <authorList>
            <person name="Finster K.W."/>
            <person name="Kjeldsen K.U."/>
            <person name="Kube M."/>
            <person name="Reinhardt R."/>
            <person name="Mussmann M."/>
            <person name="Amann R."/>
            <person name="Schreiber L."/>
        </authorList>
    </citation>
    <scope>NUCLEOTIDE SEQUENCE [LARGE SCALE GENOMIC DNA]</scope>
    <source>
        <strain evidence="2">DSM 10523 / SB164P1</strain>
    </source>
</reference>
<dbReference type="AlphaFoldDB" id="M1WLN2"/>
<sequence length="24" mass="2764">MFDQLSTFSKSHNLAMTLYVDDVT</sequence>
<dbReference type="KEGG" id="dpi:BN4_10918"/>
<protein>
    <submittedName>
        <fullName evidence="1">Uncharacterized protein</fullName>
    </submittedName>
</protein>
<reference evidence="1 2" key="1">
    <citation type="journal article" date="2013" name="PLoS ONE">
        <title>The first genomic and proteomic characterization of a deep-sea sulfate reducer: insights into the piezophilic lifestyle of Desulfovibrio piezophilus.</title>
        <authorList>
            <person name="Pradel N."/>
            <person name="Ji B."/>
            <person name="Gimenez G."/>
            <person name="Talla E."/>
            <person name="Lenoble P."/>
            <person name="Garel M."/>
            <person name="Tamburini C."/>
            <person name="Fourquet P."/>
            <person name="Lebrun R."/>
            <person name="Bertin P."/>
            <person name="Denis Y."/>
            <person name="Pophillat M."/>
            <person name="Barbe V."/>
            <person name="Ollivier B."/>
            <person name="Dolla A."/>
        </authorList>
    </citation>
    <scope>NUCLEOTIDE SEQUENCE [LARGE SCALE GENOMIC DNA]</scope>
    <source>
        <strain evidence="2">DSM 10523 / SB164P1</strain>
    </source>
</reference>
<dbReference type="Proteomes" id="UP000011724">
    <property type="component" value="Chromosome"/>
</dbReference>
<dbReference type="HOGENOM" id="CLU_3420920_0_0_7"/>
<evidence type="ECO:0000313" key="2">
    <source>
        <dbReference type="Proteomes" id="UP000011724"/>
    </source>
</evidence>
<keyword evidence="2" id="KW-1185">Reference proteome</keyword>
<proteinExistence type="predicted"/>
<dbReference type="EMBL" id="FO203427">
    <property type="protein sequence ID" value="CCH48155.1"/>
    <property type="molecule type" value="Genomic_DNA"/>
</dbReference>
<gene>
    <name evidence="1" type="ordered locus">BN4_10918</name>
</gene>